<evidence type="ECO:0000313" key="7">
    <source>
        <dbReference type="Proteomes" id="UP001203512"/>
    </source>
</evidence>
<dbReference type="InterPro" id="IPR050301">
    <property type="entry name" value="NTE"/>
</dbReference>
<feature type="short sequence motif" description="GXSXG" evidence="4">
    <location>
        <begin position="55"/>
        <end position="59"/>
    </location>
</feature>
<dbReference type="SUPFAM" id="SSF52151">
    <property type="entry name" value="FabD/lysophospholipase-like"/>
    <property type="match status" value="1"/>
</dbReference>
<dbReference type="EMBL" id="JALKHS010000006">
    <property type="protein sequence ID" value="MCK0531079.1"/>
    <property type="molecule type" value="Genomic_DNA"/>
</dbReference>
<dbReference type="InterPro" id="IPR016035">
    <property type="entry name" value="Acyl_Trfase/lysoPLipase"/>
</dbReference>
<feature type="short sequence motif" description="GXGXXG" evidence="4">
    <location>
        <begin position="28"/>
        <end position="33"/>
    </location>
</feature>
<feature type="domain" description="PNPLA" evidence="5">
    <location>
        <begin position="24"/>
        <end position="233"/>
    </location>
</feature>
<keyword evidence="1 4" id="KW-0378">Hydrolase</keyword>
<dbReference type="Proteomes" id="UP001203512">
    <property type="component" value="Unassembled WGS sequence"/>
</dbReference>
<dbReference type="Pfam" id="PF12536">
    <property type="entry name" value="DUF3734"/>
    <property type="match status" value="1"/>
</dbReference>
<dbReference type="RefSeq" id="WP_247230772.1">
    <property type="nucleotide sequence ID" value="NZ_JALKHS010000006.1"/>
</dbReference>
<dbReference type="InterPro" id="IPR021095">
    <property type="entry name" value="DUF3734"/>
</dbReference>
<organism evidence="6 7">
    <name type="scientific">Sphingobium agri</name>
    <dbReference type="NCBI Taxonomy" id="2933566"/>
    <lineage>
        <taxon>Bacteria</taxon>
        <taxon>Pseudomonadati</taxon>
        <taxon>Pseudomonadota</taxon>
        <taxon>Alphaproteobacteria</taxon>
        <taxon>Sphingomonadales</taxon>
        <taxon>Sphingomonadaceae</taxon>
        <taxon>Sphingobium</taxon>
    </lineage>
</organism>
<evidence type="ECO:0000256" key="3">
    <source>
        <dbReference type="ARBA" id="ARBA00023098"/>
    </source>
</evidence>
<name>A0ABT0DVJ6_9SPHN</name>
<dbReference type="PANTHER" id="PTHR14226:SF57">
    <property type="entry name" value="BLR7027 PROTEIN"/>
    <property type="match status" value="1"/>
</dbReference>
<comment type="caution">
    <text evidence="6">The sequence shown here is derived from an EMBL/GenBank/DDBJ whole genome shotgun (WGS) entry which is preliminary data.</text>
</comment>
<proteinExistence type="predicted"/>
<protein>
    <submittedName>
        <fullName evidence="6">DUF3734 domain-containing protein</fullName>
    </submittedName>
</protein>
<dbReference type="Gene3D" id="3.40.1090.10">
    <property type="entry name" value="Cytosolic phospholipase A2 catalytic domain"/>
    <property type="match status" value="2"/>
</dbReference>
<dbReference type="Pfam" id="PF01734">
    <property type="entry name" value="Patatin"/>
    <property type="match status" value="1"/>
</dbReference>
<evidence type="ECO:0000256" key="4">
    <source>
        <dbReference type="PROSITE-ProRule" id="PRU01161"/>
    </source>
</evidence>
<dbReference type="InterPro" id="IPR002641">
    <property type="entry name" value="PNPLA_dom"/>
</dbReference>
<gene>
    <name evidence="6" type="ORF">MU848_05725</name>
</gene>
<evidence type="ECO:0000259" key="5">
    <source>
        <dbReference type="PROSITE" id="PS51635"/>
    </source>
</evidence>
<accession>A0ABT0DVJ6</accession>
<evidence type="ECO:0000256" key="1">
    <source>
        <dbReference type="ARBA" id="ARBA00022801"/>
    </source>
</evidence>
<dbReference type="PROSITE" id="PS51635">
    <property type="entry name" value="PNPLA"/>
    <property type="match status" value="1"/>
</dbReference>
<keyword evidence="7" id="KW-1185">Reference proteome</keyword>
<reference evidence="6 7" key="1">
    <citation type="submission" date="2022-04" db="EMBL/GenBank/DDBJ databases">
        <authorList>
            <person name="Huq M.A."/>
        </authorList>
    </citation>
    <scope>NUCLEOTIDE SEQUENCE [LARGE SCALE GENOMIC DNA]</scope>
    <source>
        <strain evidence="6 7">MAH-33</strain>
    </source>
</reference>
<feature type="active site" description="Nucleophile" evidence="4">
    <location>
        <position position="57"/>
    </location>
</feature>
<dbReference type="PANTHER" id="PTHR14226">
    <property type="entry name" value="NEUROPATHY TARGET ESTERASE/SWISS CHEESE D.MELANOGASTER"/>
    <property type="match status" value="1"/>
</dbReference>
<feature type="active site" description="Proton acceptor" evidence="4">
    <location>
        <position position="220"/>
    </location>
</feature>
<evidence type="ECO:0000256" key="2">
    <source>
        <dbReference type="ARBA" id="ARBA00022963"/>
    </source>
</evidence>
<evidence type="ECO:0000313" key="6">
    <source>
        <dbReference type="EMBL" id="MCK0531079.1"/>
    </source>
</evidence>
<keyword evidence="3 4" id="KW-0443">Lipid metabolism</keyword>
<sequence length="392" mass="43305">MADIDPQIPRRAGTPLPLPQEVALLLQGGGALGSFQAGVYQRLDELGIDVSWVAGISIGAVNAAIIAGNPPHRRISRMKKFWLTVSGGLPNIVLPEIDHIREAAHLMAAGAVATFGVPGMFRPRLWPSVLMPEGTPGAISFYDSAPLKEALDACVDWDLLNDGPVRLSVGAVDVESGNFAYWDTRGPHGRTRIDARHIMASGALPPGLPPVEIDGRHYWDGGIVSNTPLAHVLEHQNDDMLVFQVDLFPAEGPMPRQMTDVYSRAKDIQYSSRTRQVTDQYLRLRREHKAIKALLDKLPPDLRDDADALRLRQYLDRGSVNIVHLIYRSRAWESGARDFEFSRSTMLDHWSQGRDAVEEVMHKGDLIARNIINGKSATFDLQAPDTLKEKNA</sequence>
<keyword evidence="2 4" id="KW-0442">Lipid degradation</keyword>
<feature type="short sequence motif" description="DGA/G" evidence="4">
    <location>
        <begin position="220"/>
        <end position="222"/>
    </location>
</feature>